<evidence type="ECO:0000313" key="1">
    <source>
        <dbReference type="EMBL" id="PIR94089.1"/>
    </source>
</evidence>
<gene>
    <name evidence="1" type="ORF">COT97_03100</name>
</gene>
<dbReference type="Proteomes" id="UP000229901">
    <property type="component" value="Unassembled WGS sequence"/>
</dbReference>
<accession>A0A2H0V6N3</accession>
<reference evidence="2" key="1">
    <citation type="submission" date="2017-09" db="EMBL/GenBank/DDBJ databases">
        <title>Depth-based differentiation of microbial function through sediment-hosted aquifers and enrichment of novel symbionts in the deep terrestrial subsurface.</title>
        <authorList>
            <person name="Probst A.J."/>
            <person name="Ladd B."/>
            <person name="Jarett J.K."/>
            <person name="Geller-Mcgrath D.E."/>
            <person name="Sieber C.M.K."/>
            <person name="Emerson J.B."/>
            <person name="Anantharaman K."/>
            <person name="Thomas B.C."/>
            <person name="Malmstrom R."/>
            <person name="Stieglmeier M."/>
            <person name="Klingl A."/>
            <person name="Woyke T."/>
            <person name="Ryan C.M."/>
            <person name="Banfield J.F."/>
        </authorList>
    </citation>
    <scope>NUCLEOTIDE SEQUENCE [LARGE SCALE GENOMIC DNA]</scope>
</reference>
<proteinExistence type="predicted"/>
<name>A0A2H0V6N3_9BACT</name>
<protein>
    <submittedName>
        <fullName evidence="1">Uncharacterized protein</fullName>
    </submittedName>
</protein>
<evidence type="ECO:0000313" key="2">
    <source>
        <dbReference type="Proteomes" id="UP000229901"/>
    </source>
</evidence>
<comment type="caution">
    <text evidence="1">The sequence shown here is derived from an EMBL/GenBank/DDBJ whole genome shotgun (WGS) entry which is preliminary data.</text>
</comment>
<sequence length="147" mass="16537">MRTHTLYKASIVHVAFFVIMVASSLLSSGCVSPPEPHRPWKDHQAADGQMEKLIKAIDTDGKLAMSGYGIMTHGYIGQWPEWTAVKTAYSEAKEDLRLYKQPHFTTKSAKKVYDALKAFEVRLENVNDDVCEQHVSPVVEAWDGLED</sequence>
<dbReference type="AlphaFoldDB" id="A0A2H0V6N3"/>
<organism evidence="1 2">
    <name type="scientific">Candidatus Falkowbacteria bacterium CG10_big_fil_rev_8_21_14_0_10_39_11</name>
    <dbReference type="NCBI Taxonomy" id="1974565"/>
    <lineage>
        <taxon>Bacteria</taxon>
        <taxon>Candidatus Falkowiibacteriota</taxon>
    </lineage>
</organism>
<dbReference type="EMBL" id="PFAP01000019">
    <property type="protein sequence ID" value="PIR94089.1"/>
    <property type="molecule type" value="Genomic_DNA"/>
</dbReference>
<dbReference type="PROSITE" id="PS51257">
    <property type="entry name" value="PROKAR_LIPOPROTEIN"/>
    <property type="match status" value="1"/>
</dbReference>